<dbReference type="GO" id="GO:0003677">
    <property type="term" value="F:DNA binding"/>
    <property type="evidence" value="ECO:0007669"/>
    <property type="project" value="InterPro"/>
</dbReference>
<organism evidence="2">
    <name type="scientific">uncultured Caudovirales phage</name>
    <dbReference type="NCBI Taxonomy" id="2100421"/>
    <lineage>
        <taxon>Viruses</taxon>
        <taxon>Duplodnaviria</taxon>
        <taxon>Heunggongvirae</taxon>
        <taxon>Uroviricota</taxon>
        <taxon>Caudoviricetes</taxon>
        <taxon>Peduoviridae</taxon>
        <taxon>Maltschvirus</taxon>
        <taxon>Maltschvirus maltsch</taxon>
    </lineage>
</organism>
<dbReference type="EMBL" id="LR796471">
    <property type="protein sequence ID" value="CAB4146482.1"/>
    <property type="molecule type" value="Genomic_DNA"/>
</dbReference>
<dbReference type="EMBL" id="LR796707">
    <property type="protein sequence ID" value="CAB4160877.1"/>
    <property type="molecule type" value="Genomic_DNA"/>
</dbReference>
<reference evidence="2" key="1">
    <citation type="submission" date="2020-04" db="EMBL/GenBank/DDBJ databases">
        <authorList>
            <person name="Chiriac C."/>
            <person name="Salcher M."/>
            <person name="Ghai R."/>
            <person name="Kavagutti S V."/>
        </authorList>
    </citation>
    <scope>NUCLEOTIDE SEQUENCE</scope>
</reference>
<protein>
    <recommendedName>
        <fullName evidence="1">HTH cro/C1-type domain-containing protein</fullName>
    </recommendedName>
</protein>
<accession>A0A6J5MJT7</accession>
<proteinExistence type="predicted"/>
<dbReference type="Gene3D" id="1.10.260.40">
    <property type="entry name" value="lambda repressor-like DNA-binding domains"/>
    <property type="match status" value="1"/>
</dbReference>
<evidence type="ECO:0000313" key="3">
    <source>
        <dbReference type="EMBL" id="CAB4160877.1"/>
    </source>
</evidence>
<dbReference type="PROSITE" id="PS50943">
    <property type="entry name" value="HTH_CROC1"/>
    <property type="match status" value="1"/>
</dbReference>
<gene>
    <name evidence="2" type="ORF">UFOVP503_24</name>
    <name evidence="3" type="ORF">UFOVP763_18</name>
</gene>
<name>A0A6J5MJT7_9CAUD</name>
<dbReference type="InterPro" id="IPR001387">
    <property type="entry name" value="Cro/C1-type_HTH"/>
</dbReference>
<evidence type="ECO:0000259" key="1">
    <source>
        <dbReference type="PROSITE" id="PS50943"/>
    </source>
</evidence>
<feature type="domain" description="HTH cro/C1-type" evidence="1">
    <location>
        <begin position="34"/>
        <end position="71"/>
    </location>
</feature>
<dbReference type="InterPro" id="IPR010982">
    <property type="entry name" value="Lambda_DNA-bd_dom_sf"/>
</dbReference>
<sequence length="99" mass="10950">MVSTLPMTHVLKTPPRPEFAALMTRLGFDDLRAAAYLGVPVHTFRKWLSGERNPNAAVLRLLDVLGTIEILAPALHDSFVPPPSEPVKRGRPFKIKEPA</sequence>
<evidence type="ECO:0000313" key="2">
    <source>
        <dbReference type="EMBL" id="CAB4146482.1"/>
    </source>
</evidence>